<dbReference type="SUPFAM" id="SSF53474">
    <property type="entry name" value="alpha/beta-Hydrolases"/>
    <property type="match status" value="1"/>
</dbReference>
<dbReference type="GO" id="GO:0004177">
    <property type="term" value="F:aminopeptidase activity"/>
    <property type="evidence" value="ECO:0007669"/>
    <property type="project" value="UniProtKB-EC"/>
</dbReference>
<dbReference type="Proteomes" id="UP000290649">
    <property type="component" value="Unassembled WGS sequence"/>
</dbReference>
<comment type="caution">
    <text evidence="4">The sequence shown here is derived from an EMBL/GenBank/DDBJ whole genome shotgun (WGS) entry which is preliminary data.</text>
</comment>
<gene>
    <name evidence="4" type="ORF">DS745_10445</name>
</gene>
<evidence type="ECO:0000313" key="5">
    <source>
        <dbReference type="Proteomes" id="UP000290649"/>
    </source>
</evidence>
<dbReference type="InterPro" id="IPR029058">
    <property type="entry name" value="AB_hydrolase_fold"/>
</dbReference>
<evidence type="ECO:0000313" key="4">
    <source>
        <dbReference type="EMBL" id="RXJ01349.1"/>
    </source>
</evidence>
<evidence type="ECO:0000256" key="2">
    <source>
        <dbReference type="ARBA" id="ARBA00022801"/>
    </source>
</evidence>
<dbReference type="GO" id="GO:0006508">
    <property type="term" value="P:proteolysis"/>
    <property type="evidence" value="ECO:0007669"/>
    <property type="project" value="InterPro"/>
</dbReference>
<dbReference type="OrthoDB" id="9775557at2"/>
<dbReference type="Pfam" id="PF00561">
    <property type="entry name" value="Abhydrolase_1"/>
    <property type="match status" value="1"/>
</dbReference>
<dbReference type="EMBL" id="QOUX01000033">
    <property type="protein sequence ID" value="RXJ01349.1"/>
    <property type="molecule type" value="Genomic_DNA"/>
</dbReference>
<protein>
    <submittedName>
        <fullName evidence="4">Alpha/beta hydrolase</fullName>
    </submittedName>
</protein>
<sequence>MGGKNLGKVRQDFVQVKGRRIFINIVGEGEVIIFLHGGPGSNHKFFLPHVLPLSENFKLVLYDQSGCGKSDHLVNNDYSMEDEVETLEMLRQKLKLDKLNLFGESWGTILALLYATTHPDKVNKLFLTAAIGISSNGYKQFPKELLKRMTILDKIKLFIVDKKMKKGKASMKEMLKVIDPYYVYSCDNLQKKDQTPINSVVNNRIGTDISNNYDLIPKVHALSNIPIIVAQGSDDIIKPTKIKELLLDYIPHARLVEIENSGHWTVVEKSSELNRIATEFFQ</sequence>
<organism evidence="4 5">
    <name type="scientific">Anaerobacillus alkaliphilus</name>
    <dbReference type="NCBI Taxonomy" id="1548597"/>
    <lineage>
        <taxon>Bacteria</taxon>
        <taxon>Bacillati</taxon>
        <taxon>Bacillota</taxon>
        <taxon>Bacilli</taxon>
        <taxon>Bacillales</taxon>
        <taxon>Bacillaceae</taxon>
        <taxon>Anaerobacillus</taxon>
    </lineage>
</organism>
<reference evidence="4 5" key="1">
    <citation type="journal article" date="2019" name="Int. J. Syst. Evol. Microbiol.">
        <title>Anaerobacillus alkaliphilus sp. nov., a novel alkaliphilic and moderately halophilic bacterium.</title>
        <authorList>
            <person name="Borsodi A.K."/>
            <person name="Aszalos J.M."/>
            <person name="Bihari P."/>
            <person name="Nagy I."/>
            <person name="Schumann P."/>
            <person name="Sproer C."/>
            <person name="Kovacs A.L."/>
            <person name="Boka K."/>
            <person name="Dobosy P."/>
            <person name="Ovari M."/>
            <person name="Szili-Kovacs T."/>
            <person name="Toth E."/>
        </authorList>
    </citation>
    <scope>NUCLEOTIDE SEQUENCE [LARGE SCALE GENOMIC DNA]</scope>
    <source>
        <strain evidence="4 5">B16-10</strain>
    </source>
</reference>
<keyword evidence="5" id="KW-1185">Reference proteome</keyword>
<dbReference type="PRINTS" id="PR00793">
    <property type="entry name" value="PROAMNOPTASE"/>
</dbReference>
<evidence type="ECO:0000259" key="3">
    <source>
        <dbReference type="Pfam" id="PF00561"/>
    </source>
</evidence>
<dbReference type="PRINTS" id="PR00111">
    <property type="entry name" value="ABHYDROLASE"/>
</dbReference>
<dbReference type="InterPro" id="IPR050266">
    <property type="entry name" value="AB_hydrolase_sf"/>
</dbReference>
<comment type="similarity">
    <text evidence="1">Belongs to the peptidase S33 family.</text>
</comment>
<name>A0A4Q0VTJ6_9BACI</name>
<keyword evidence="2 4" id="KW-0378">Hydrolase</keyword>
<feature type="domain" description="AB hydrolase-1" evidence="3">
    <location>
        <begin position="31"/>
        <end position="133"/>
    </location>
</feature>
<dbReference type="PANTHER" id="PTHR43798">
    <property type="entry name" value="MONOACYLGLYCEROL LIPASE"/>
    <property type="match status" value="1"/>
</dbReference>
<proteinExistence type="inferred from homology"/>
<dbReference type="InterPro" id="IPR000073">
    <property type="entry name" value="AB_hydrolase_1"/>
</dbReference>
<evidence type="ECO:0000256" key="1">
    <source>
        <dbReference type="ARBA" id="ARBA00010088"/>
    </source>
</evidence>
<dbReference type="AlphaFoldDB" id="A0A4Q0VTJ6"/>
<dbReference type="Gene3D" id="3.40.50.1820">
    <property type="entry name" value="alpha/beta hydrolase"/>
    <property type="match status" value="1"/>
</dbReference>
<dbReference type="InterPro" id="IPR002410">
    <property type="entry name" value="Peptidase_S33"/>
</dbReference>
<accession>A0A4Q0VTJ6</accession>